<organism evidence="4 5">
    <name type="scientific">Paenibacillus taihuensis</name>
    <dbReference type="NCBI Taxonomy" id="1156355"/>
    <lineage>
        <taxon>Bacteria</taxon>
        <taxon>Bacillati</taxon>
        <taxon>Bacillota</taxon>
        <taxon>Bacilli</taxon>
        <taxon>Bacillales</taxon>
        <taxon>Paenibacillaceae</taxon>
        <taxon>Paenibacillus</taxon>
    </lineage>
</organism>
<evidence type="ECO:0000313" key="5">
    <source>
        <dbReference type="Proteomes" id="UP000256304"/>
    </source>
</evidence>
<keyword evidence="2" id="KW-0472">Membrane</keyword>
<evidence type="ECO:0000259" key="3">
    <source>
        <dbReference type="Pfam" id="PF07693"/>
    </source>
</evidence>
<evidence type="ECO:0000256" key="2">
    <source>
        <dbReference type="SAM" id="Phobius"/>
    </source>
</evidence>
<dbReference type="InterPro" id="IPR011646">
    <property type="entry name" value="KAP_P-loop"/>
</dbReference>
<dbReference type="RefSeq" id="WP_116192043.1">
    <property type="nucleotide sequence ID" value="NZ_QTTN01000045.1"/>
</dbReference>
<dbReference type="AlphaFoldDB" id="A0A3D9QUC0"/>
<reference evidence="4 5" key="1">
    <citation type="submission" date="2018-08" db="EMBL/GenBank/DDBJ databases">
        <title>Genomic Encyclopedia of Type Strains, Phase III (KMG-III): the genomes of soil and plant-associated and newly described type strains.</title>
        <authorList>
            <person name="Whitman W."/>
        </authorList>
    </citation>
    <scope>NUCLEOTIDE SEQUENCE [LARGE SCALE GENOMIC DNA]</scope>
    <source>
        <strain evidence="4 5">CGMCC 1.10966</strain>
    </source>
</reference>
<evidence type="ECO:0000256" key="1">
    <source>
        <dbReference type="SAM" id="Coils"/>
    </source>
</evidence>
<dbReference type="EMBL" id="QTTN01000045">
    <property type="protein sequence ID" value="REE67025.1"/>
    <property type="molecule type" value="Genomic_DNA"/>
</dbReference>
<keyword evidence="5" id="KW-1185">Reference proteome</keyword>
<dbReference type="Gene3D" id="3.40.50.300">
    <property type="entry name" value="P-loop containing nucleotide triphosphate hydrolases"/>
    <property type="match status" value="1"/>
</dbReference>
<dbReference type="InterPro" id="IPR052754">
    <property type="entry name" value="NTPase_KAP_P-loop"/>
</dbReference>
<dbReference type="Pfam" id="PF07693">
    <property type="entry name" value="KAP_NTPase"/>
    <property type="match status" value="1"/>
</dbReference>
<comment type="caution">
    <text evidence="4">The sequence shown here is derived from an EMBL/GenBank/DDBJ whole genome shotgun (WGS) entry which is preliminary data.</text>
</comment>
<feature type="transmembrane region" description="Helical" evidence="2">
    <location>
        <begin position="265"/>
        <end position="283"/>
    </location>
</feature>
<dbReference type="PANTHER" id="PTHR22674">
    <property type="entry name" value="NTPASE, KAP FAMILY P-LOOP DOMAIN-CONTAINING 1"/>
    <property type="match status" value="1"/>
</dbReference>
<gene>
    <name evidence="4" type="ORF">A8990_14534</name>
</gene>
<dbReference type="SUPFAM" id="SSF52540">
    <property type="entry name" value="P-loop containing nucleoside triphosphate hydrolases"/>
    <property type="match status" value="1"/>
</dbReference>
<protein>
    <submittedName>
        <fullName evidence="4">KAP-like P-loop domain-containing protein</fullName>
    </submittedName>
</protein>
<dbReference type="Proteomes" id="UP000256304">
    <property type="component" value="Unassembled WGS sequence"/>
</dbReference>
<evidence type="ECO:0000313" key="4">
    <source>
        <dbReference type="EMBL" id="REE67025.1"/>
    </source>
</evidence>
<keyword evidence="2" id="KW-1133">Transmembrane helix</keyword>
<feature type="domain" description="KAP NTPase" evidence="3">
    <location>
        <begin position="110"/>
        <end position="469"/>
    </location>
</feature>
<dbReference type="InterPro" id="IPR027417">
    <property type="entry name" value="P-loop_NTPase"/>
</dbReference>
<proteinExistence type="predicted"/>
<feature type="transmembrane region" description="Helical" evidence="2">
    <location>
        <begin position="227"/>
        <end position="245"/>
    </location>
</feature>
<name>A0A3D9QUC0_9BACL</name>
<dbReference type="PANTHER" id="PTHR22674:SF6">
    <property type="entry name" value="NTPASE KAP FAMILY P-LOOP DOMAIN-CONTAINING PROTEIN 1"/>
    <property type="match status" value="1"/>
</dbReference>
<sequence length="579" mass="68236">MSSFENDHNKLALMEKLEELNNKKEIIHGELERMYESTEEDHDLDYEDYSGRPEVQLDRVNAELERTTSALRKIEFEEETERRKNVSKQLPKHDSYILPDIGTITDTLSRQQYALSIAELISNNDSQPPVTIGIYGSWGEGKSSFLKLIEEKLKAINKRLIDTPGLKAKLSTTRIVKFDASEYNAQEKIWFSFLNQMYAEYEKDQGWKGVMKYKWTMFKASIKEQKLVVIINIIILSIFIYWLFFVNNGKPLVDAIKKNDLPTNFVGVFSTIIVIYNLIIPMIKQFKLISKPITDRVNRHLKLPDYKNRLGNREIIKEDLNKLISIWSKEKNEKIVVFIDELDRCDSQTIIEFFNALPLIIQNEKIIVVLSVNFETICFAIAEKNKFVFEGEITTKDKLEFGEYFLQKYITVPFYLPNPTEYNNYINFLLKEQSAFSDDEKKNLVEIINDIMQIQYINPRDVKKVVNLLILSKDRIYFLNKQDESEVALMFDEYLRWFLFQHFNPKSTKIIIDCLNKWIKTNPHKTMKEIKPLFASNQISFDPNELADSFFKFLDSIQIEYILYANNISRSFKIKYESR</sequence>
<accession>A0A3D9QUC0</accession>
<keyword evidence="1" id="KW-0175">Coiled coil</keyword>
<feature type="coiled-coil region" evidence="1">
    <location>
        <begin position="14"/>
        <end position="77"/>
    </location>
</feature>
<keyword evidence="2" id="KW-0812">Transmembrane</keyword>
<dbReference type="OrthoDB" id="88903at2"/>